<feature type="transmembrane region" description="Helical" evidence="2">
    <location>
        <begin position="329"/>
        <end position="353"/>
    </location>
</feature>
<reference evidence="3 4" key="1">
    <citation type="submission" date="2024-08" db="EMBL/GenBank/DDBJ databases">
        <authorList>
            <person name="Cucini C."/>
            <person name="Frati F."/>
        </authorList>
    </citation>
    <scope>NUCLEOTIDE SEQUENCE [LARGE SCALE GENOMIC DNA]</scope>
</reference>
<keyword evidence="2" id="KW-1133">Transmembrane helix</keyword>
<evidence type="ECO:0000313" key="4">
    <source>
        <dbReference type="Proteomes" id="UP001642540"/>
    </source>
</evidence>
<evidence type="ECO:0000313" key="3">
    <source>
        <dbReference type="EMBL" id="CAL8112928.1"/>
    </source>
</evidence>
<sequence length="594" mass="68150">MLSGNNPADPPQPPEDSRRPSNPKQKRPKQGGRRRSNDSSNPSSDQPQADTNPMGAPFQPPVAPLPQEKKASNDTEVEPLPLLSPPVQEKAIEELKTKSEVAVEVEVPAEPVEIDYVAQWMHSFLWIRIFLIIFGRWPFTYVDEEKKGYRFKFTWKCFGFLSYLLTTLFTIYGLIAAAIHVVDVLMNEKIRTIASRSKTEVLEQALMERHTMILIIILGSYIVNTVTSVFIFVRRQEIADSLTKWIKFLHSAKLSGGTMKTYSYVGLAIGNYIFISIVLFFLTFTPNPARTSTLIGGPTVVAMLFMRHFNPRNYLEDFVGTPRHQFMHVIGAAVFFYVVTISNAFMYLFLWLLKSIETALSAWNSRMATILELTAEELKSQNTKDRTTYEALYNDHIGIVRMLSWTNNIFAYSLEIHVLNQTIRIVYQLYLAAIVLDTNGDKVKYANVGKFFIRPMDQLPALLITYENIVLMIMILMASSYLEDTAYESYEDLRKKSLLRGTYNERESFFYLSMFQSFTSTTKMAIYGGHFFCVDRYTILHVLSAIMSNFLVVYQFRPLFDLDTVDNENWRTITGDFLVEFEGLPPNHTHPTAE</sequence>
<feature type="compositionally biased region" description="Low complexity" evidence="1">
    <location>
        <begin position="38"/>
        <end position="48"/>
    </location>
</feature>
<feature type="transmembrane region" description="Helical" evidence="2">
    <location>
        <begin position="160"/>
        <end position="186"/>
    </location>
</feature>
<organism evidence="3 4">
    <name type="scientific">Orchesella dallaii</name>
    <dbReference type="NCBI Taxonomy" id="48710"/>
    <lineage>
        <taxon>Eukaryota</taxon>
        <taxon>Metazoa</taxon>
        <taxon>Ecdysozoa</taxon>
        <taxon>Arthropoda</taxon>
        <taxon>Hexapoda</taxon>
        <taxon>Collembola</taxon>
        <taxon>Entomobryomorpha</taxon>
        <taxon>Entomobryoidea</taxon>
        <taxon>Orchesellidae</taxon>
        <taxon>Orchesellinae</taxon>
        <taxon>Orchesella</taxon>
    </lineage>
</organism>
<evidence type="ECO:0000256" key="2">
    <source>
        <dbReference type="SAM" id="Phobius"/>
    </source>
</evidence>
<feature type="transmembrane region" description="Helical" evidence="2">
    <location>
        <begin position="262"/>
        <end position="284"/>
    </location>
</feature>
<gene>
    <name evidence="3" type="ORF">ODALV1_LOCUS15842</name>
</gene>
<protein>
    <recommendedName>
        <fullName evidence="5">Gustatory receptor</fullName>
    </recommendedName>
</protein>
<dbReference type="Proteomes" id="UP001642540">
    <property type="component" value="Unassembled WGS sequence"/>
</dbReference>
<keyword evidence="2" id="KW-0812">Transmembrane</keyword>
<keyword evidence="2" id="KW-0472">Membrane</keyword>
<name>A0ABP1QVU0_9HEXA</name>
<feature type="transmembrane region" description="Helical" evidence="2">
    <location>
        <begin position="459"/>
        <end position="482"/>
    </location>
</feature>
<accession>A0ABP1QVU0</accession>
<dbReference type="EMBL" id="CAXLJM020000049">
    <property type="protein sequence ID" value="CAL8112928.1"/>
    <property type="molecule type" value="Genomic_DNA"/>
</dbReference>
<keyword evidence="4" id="KW-1185">Reference proteome</keyword>
<comment type="caution">
    <text evidence="3">The sequence shown here is derived from an EMBL/GenBank/DDBJ whole genome shotgun (WGS) entry which is preliminary data.</text>
</comment>
<feature type="region of interest" description="Disordered" evidence="1">
    <location>
        <begin position="1"/>
        <end position="83"/>
    </location>
</feature>
<feature type="transmembrane region" description="Helical" evidence="2">
    <location>
        <begin position="123"/>
        <end position="140"/>
    </location>
</feature>
<proteinExistence type="predicted"/>
<feature type="transmembrane region" description="Helical" evidence="2">
    <location>
        <begin position="538"/>
        <end position="556"/>
    </location>
</feature>
<evidence type="ECO:0008006" key="5">
    <source>
        <dbReference type="Google" id="ProtNLM"/>
    </source>
</evidence>
<feature type="compositionally biased region" description="Basic residues" evidence="1">
    <location>
        <begin position="24"/>
        <end position="34"/>
    </location>
</feature>
<feature type="transmembrane region" description="Helical" evidence="2">
    <location>
        <begin position="212"/>
        <end position="233"/>
    </location>
</feature>
<evidence type="ECO:0000256" key="1">
    <source>
        <dbReference type="SAM" id="MobiDB-lite"/>
    </source>
</evidence>